<dbReference type="InterPro" id="IPR010275">
    <property type="entry name" value="MepK"/>
</dbReference>
<evidence type="ECO:0000256" key="4">
    <source>
        <dbReference type="ARBA" id="ARBA00022723"/>
    </source>
</evidence>
<evidence type="ECO:0000256" key="7">
    <source>
        <dbReference type="ARBA" id="ARBA00022833"/>
    </source>
</evidence>
<keyword evidence="8" id="KW-0482">Metalloprotease</keyword>
<comment type="similarity">
    <text evidence="10">Belongs to the peptidase M15 family.</text>
</comment>
<comment type="pathway">
    <text evidence="2">Cell wall biogenesis; cell wall polysaccharide biosynthesis.</text>
</comment>
<keyword evidence="3" id="KW-0645">Protease</keyword>
<evidence type="ECO:0000313" key="13">
    <source>
        <dbReference type="EMBL" id="MDN3564887.1"/>
    </source>
</evidence>
<evidence type="ECO:0000256" key="9">
    <source>
        <dbReference type="ARBA" id="ARBA00023316"/>
    </source>
</evidence>
<dbReference type="PANTHER" id="PTHR37425">
    <property type="match status" value="1"/>
</dbReference>
<evidence type="ECO:0000256" key="2">
    <source>
        <dbReference type="ARBA" id="ARBA00004776"/>
    </source>
</evidence>
<accession>A0ABT8A568</accession>
<name>A0ABT8A568_9PROT</name>
<dbReference type="PANTHER" id="PTHR37425:SF1">
    <property type="entry name" value="OUTER MEMBRANE PROTEIN"/>
    <property type="match status" value="1"/>
</dbReference>
<comment type="cofactor">
    <cofactor evidence="1">
        <name>Zn(2+)</name>
        <dbReference type="ChEBI" id="CHEBI:29105"/>
    </cofactor>
</comment>
<keyword evidence="5 12" id="KW-0732">Signal</keyword>
<feature type="signal peptide" evidence="12">
    <location>
        <begin position="1"/>
        <end position="24"/>
    </location>
</feature>
<evidence type="ECO:0000313" key="14">
    <source>
        <dbReference type="Proteomes" id="UP001529369"/>
    </source>
</evidence>
<reference evidence="14" key="1">
    <citation type="journal article" date="2019" name="Int. J. Syst. Evol. Microbiol.">
        <title>The Global Catalogue of Microorganisms (GCM) 10K type strain sequencing project: providing services to taxonomists for standard genome sequencing and annotation.</title>
        <authorList>
            <consortium name="The Broad Institute Genomics Platform"/>
            <consortium name="The Broad Institute Genome Sequencing Center for Infectious Disease"/>
            <person name="Wu L."/>
            <person name="Ma J."/>
        </authorList>
    </citation>
    <scope>NUCLEOTIDE SEQUENCE [LARGE SCALE GENOMIC DNA]</scope>
    <source>
        <strain evidence="14">CECT 7131</strain>
    </source>
</reference>
<keyword evidence="6" id="KW-0378">Hydrolase</keyword>
<evidence type="ECO:0000256" key="3">
    <source>
        <dbReference type="ARBA" id="ARBA00022670"/>
    </source>
</evidence>
<evidence type="ECO:0000256" key="5">
    <source>
        <dbReference type="ARBA" id="ARBA00022729"/>
    </source>
</evidence>
<dbReference type="Proteomes" id="UP001529369">
    <property type="component" value="Unassembled WGS sequence"/>
</dbReference>
<keyword evidence="4" id="KW-0479">Metal-binding</keyword>
<organism evidence="13 14">
    <name type="scientific">Paeniroseomonas aquatica</name>
    <dbReference type="NCBI Taxonomy" id="373043"/>
    <lineage>
        <taxon>Bacteria</taxon>
        <taxon>Pseudomonadati</taxon>
        <taxon>Pseudomonadota</taxon>
        <taxon>Alphaproteobacteria</taxon>
        <taxon>Acetobacterales</taxon>
        <taxon>Acetobacteraceae</taxon>
        <taxon>Paeniroseomonas</taxon>
    </lineage>
</organism>
<evidence type="ECO:0000256" key="6">
    <source>
        <dbReference type="ARBA" id="ARBA00022801"/>
    </source>
</evidence>
<dbReference type="EMBL" id="JAUFPN010000125">
    <property type="protein sequence ID" value="MDN3564887.1"/>
    <property type="molecule type" value="Genomic_DNA"/>
</dbReference>
<dbReference type="SUPFAM" id="SSF55166">
    <property type="entry name" value="Hedgehog/DD-peptidase"/>
    <property type="match status" value="1"/>
</dbReference>
<protein>
    <recommendedName>
        <fullName evidence="11">Murein endopeptidase K</fullName>
    </recommendedName>
</protein>
<proteinExistence type="inferred from homology"/>
<keyword evidence="9" id="KW-0961">Cell wall biogenesis/degradation</keyword>
<keyword evidence="7" id="KW-0862">Zinc</keyword>
<evidence type="ECO:0000256" key="12">
    <source>
        <dbReference type="SAM" id="SignalP"/>
    </source>
</evidence>
<gene>
    <name evidence="13" type="ORF">QWZ14_10985</name>
</gene>
<evidence type="ECO:0000256" key="1">
    <source>
        <dbReference type="ARBA" id="ARBA00001947"/>
    </source>
</evidence>
<sequence>MHRRNLLLGAAAPLILARPGLASASRPAPPAPRRLVLRHAATGARFTGIYHNGLSVDPGALAEISAVLADSRTGTVQGFDPSVLDILWETGQRARARGEFLVVSGFRTPETNAAVCGAGNSQHLRAGALDVCVSAAQLASFGEAALGLRRGGVGVYAAKSFIHLDSGPVRRWGDVPGGSSGSSGTPTPVVPDRLSRIADAWASARLP</sequence>
<evidence type="ECO:0000256" key="8">
    <source>
        <dbReference type="ARBA" id="ARBA00023049"/>
    </source>
</evidence>
<evidence type="ECO:0000256" key="10">
    <source>
        <dbReference type="ARBA" id="ARBA00093448"/>
    </source>
</evidence>
<evidence type="ECO:0000256" key="11">
    <source>
        <dbReference type="ARBA" id="ARBA00093666"/>
    </source>
</evidence>
<dbReference type="InterPro" id="IPR009045">
    <property type="entry name" value="Zn_M74/Hedgehog-like"/>
</dbReference>
<feature type="chain" id="PRO_5045408639" description="Murein endopeptidase K" evidence="12">
    <location>
        <begin position="25"/>
        <end position="207"/>
    </location>
</feature>
<comment type="caution">
    <text evidence="13">The sequence shown here is derived from an EMBL/GenBank/DDBJ whole genome shotgun (WGS) entry which is preliminary data.</text>
</comment>
<keyword evidence="14" id="KW-1185">Reference proteome</keyword>
<dbReference type="RefSeq" id="WP_290316699.1">
    <property type="nucleotide sequence ID" value="NZ_JAUFPN010000125.1"/>
</dbReference>
<dbReference type="Pfam" id="PF05951">
    <property type="entry name" value="Peptidase_M15_2"/>
    <property type="match status" value="1"/>
</dbReference>
<dbReference type="Gene3D" id="3.30.1380.10">
    <property type="match status" value="1"/>
</dbReference>